<feature type="transmembrane region" description="Helical" evidence="9">
    <location>
        <begin position="53"/>
        <end position="72"/>
    </location>
</feature>
<evidence type="ECO:0000256" key="9">
    <source>
        <dbReference type="SAM" id="Phobius"/>
    </source>
</evidence>
<evidence type="ECO:0000256" key="4">
    <source>
        <dbReference type="ARBA" id="ARBA00022475"/>
    </source>
</evidence>
<reference evidence="11" key="1">
    <citation type="submission" date="2015-07" db="EMBL/GenBank/DDBJ databases">
        <title>Whole genome sequence of an Ensifer adhaerens strain isolated from a cave pool in the Wind Cave National Park.</title>
        <authorList>
            <person name="Eng W.W.H."/>
            <person name="Gan H.M."/>
            <person name="Barton H.A."/>
            <person name="Savka M.A."/>
        </authorList>
    </citation>
    <scope>NUCLEOTIDE SEQUENCE [LARGE SCALE GENOMIC DNA]</scope>
    <source>
        <strain evidence="11">SD006</strain>
    </source>
</reference>
<dbReference type="PANTHER" id="PTHR34295">
    <property type="entry name" value="BIOTIN TRANSPORTER BIOY"/>
    <property type="match status" value="1"/>
</dbReference>
<accession>A0A0L8BEC0</accession>
<dbReference type="Gene3D" id="1.10.1760.20">
    <property type="match status" value="1"/>
</dbReference>
<dbReference type="OrthoDB" id="9803495at2"/>
<proteinExistence type="inferred from homology"/>
<dbReference type="EMBL" id="LGAP01000045">
    <property type="protein sequence ID" value="KOF12920.1"/>
    <property type="molecule type" value="Genomic_DNA"/>
</dbReference>
<dbReference type="PIRSF" id="PIRSF016661">
    <property type="entry name" value="BioY"/>
    <property type="match status" value="1"/>
</dbReference>
<evidence type="ECO:0000256" key="6">
    <source>
        <dbReference type="ARBA" id="ARBA00022989"/>
    </source>
</evidence>
<feature type="transmembrane region" description="Helical" evidence="9">
    <location>
        <begin position="78"/>
        <end position="102"/>
    </location>
</feature>
<evidence type="ECO:0000256" key="5">
    <source>
        <dbReference type="ARBA" id="ARBA00022692"/>
    </source>
</evidence>
<name>A0A0L8BEC0_ENSAD</name>
<comment type="caution">
    <text evidence="10">The sequence shown here is derived from an EMBL/GenBank/DDBJ whole genome shotgun (WGS) entry which is preliminary data.</text>
</comment>
<evidence type="ECO:0000313" key="10">
    <source>
        <dbReference type="EMBL" id="KOF12920.1"/>
    </source>
</evidence>
<protein>
    <recommendedName>
        <fullName evidence="8">Biotin transporter</fullName>
    </recommendedName>
</protein>
<feature type="transmembrane region" description="Helical" evidence="9">
    <location>
        <begin position="6"/>
        <end position="32"/>
    </location>
</feature>
<comment type="subcellular location">
    <subcellularLocation>
        <location evidence="1 8">Cell membrane</location>
        <topology evidence="1 8">Multi-pass membrane protein</topology>
    </subcellularLocation>
</comment>
<sequence>MNTRDLVLIALFAAIVVVLGLIPPITLGFIPVPITAQSMGVMLAGCILGAKRGAFAFLLFLLLVAIGLPVLSGGRGGLAVFAGPSGGFILGWVVATFVTGLIAQRFVREGQPEVRQFVGFFLASIVGGIVVLYAIGMPWISAVTGTPLLTVATGSLAFLPGDLLKAAIATLAARAVFAGYPLLPVRA</sequence>
<dbReference type="Proteomes" id="UP000037425">
    <property type="component" value="Unassembled WGS sequence"/>
</dbReference>
<keyword evidence="3 8" id="KW-0813">Transport</keyword>
<evidence type="ECO:0000313" key="11">
    <source>
        <dbReference type="Proteomes" id="UP000037425"/>
    </source>
</evidence>
<dbReference type="PANTHER" id="PTHR34295:SF4">
    <property type="entry name" value="BIOTIN TRANSPORTER BIOY-RELATED"/>
    <property type="match status" value="1"/>
</dbReference>
<dbReference type="GO" id="GO:0005886">
    <property type="term" value="C:plasma membrane"/>
    <property type="evidence" value="ECO:0007669"/>
    <property type="project" value="UniProtKB-SubCell"/>
</dbReference>
<evidence type="ECO:0000256" key="8">
    <source>
        <dbReference type="PIRNR" id="PIRNR016661"/>
    </source>
</evidence>
<evidence type="ECO:0000256" key="1">
    <source>
        <dbReference type="ARBA" id="ARBA00004651"/>
    </source>
</evidence>
<organism evidence="10 11">
    <name type="scientific">Ensifer adhaerens</name>
    <name type="common">Sinorhizobium morelense</name>
    <dbReference type="NCBI Taxonomy" id="106592"/>
    <lineage>
        <taxon>Bacteria</taxon>
        <taxon>Pseudomonadati</taxon>
        <taxon>Pseudomonadota</taxon>
        <taxon>Alphaproteobacteria</taxon>
        <taxon>Hyphomicrobiales</taxon>
        <taxon>Rhizobiaceae</taxon>
        <taxon>Sinorhizobium/Ensifer group</taxon>
        <taxon>Ensifer</taxon>
    </lineage>
</organism>
<feature type="transmembrane region" description="Helical" evidence="9">
    <location>
        <begin position="114"/>
        <end position="133"/>
    </location>
</feature>
<dbReference type="PATRIC" id="fig|106592.7.peg.6024"/>
<comment type="similarity">
    <text evidence="2 8">Belongs to the BioY family.</text>
</comment>
<keyword evidence="6 9" id="KW-1133">Transmembrane helix</keyword>
<keyword evidence="7 8" id="KW-0472">Membrane</keyword>
<evidence type="ECO:0000256" key="2">
    <source>
        <dbReference type="ARBA" id="ARBA00010692"/>
    </source>
</evidence>
<evidence type="ECO:0000256" key="7">
    <source>
        <dbReference type="ARBA" id="ARBA00023136"/>
    </source>
</evidence>
<dbReference type="RefSeq" id="WP_053252980.1">
    <property type="nucleotide sequence ID" value="NZ_LGAP01000045.1"/>
</dbReference>
<dbReference type="InterPro" id="IPR003784">
    <property type="entry name" value="BioY"/>
</dbReference>
<dbReference type="Pfam" id="PF02632">
    <property type="entry name" value="BioY"/>
    <property type="match status" value="1"/>
</dbReference>
<keyword evidence="4 8" id="KW-1003">Cell membrane</keyword>
<dbReference type="GO" id="GO:0015225">
    <property type="term" value="F:biotin transmembrane transporter activity"/>
    <property type="evidence" value="ECO:0007669"/>
    <property type="project" value="UniProtKB-UniRule"/>
</dbReference>
<gene>
    <name evidence="10" type="ORF">AC244_32740</name>
</gene>
<keyword evidence="5 9" id="KW-0812">Transmembrane</keyword>
<evidence type="ECO:0000256" key="3">
    <source>
        <dbReference type="ARBA" id="ARBA00022448"/>
    </source>
</evidence>
<dbReference type="AlphaFoldDB" id="A0A0L8BEC0"/>
<feature type="transmembrane region" description="Helical" evidence="9">
    <location>
        <begin position="166"/>
        <end position="183"/>
    </location>
</feature>